<dbReference type="InterPro" id="IPR035965">
    <property type="entry name" value="PAS-like_dom_sf"/>
</dbReference>
<organism evidence="2 3">
    <name type="scientific">Roseiflexus castenholzii (strain DSM 13941 / HLO8)</name>
    <dbReference type="NCBI Taxonomy" id="383372"/>
    <lineage>
        <taxon>Bacteria</taxon>
        <taxon>Bacillati</taxon>
        <taxon>Chloroflexota</taxon>
        <taxon>Chloroflexia</taxon>
        <taxon>Chloroflexales</taxon>
        <taxon>Roseiflexineae</taxon>
        <taxon>Roseiflexaceae</taxon>
        <taxon>Roseiflexus</taxon>
    </lineage>
</organism>
<dbReference type="SUPFAM" id="SSF55781">
    <property type="entry name" value="GAF domain-like"/>
    <property type="match status" value="1"/>
</dbReference>
<dbReference type="EMBL" id="CP000804">
    <property type="protein sequence ID" value="ABU58443.1"/>
    <property type="molecule type" value="Genomic_DNA"/>
</dbReference>
<evidence type="ECO:0000313" key="3">
    <source>
        <dbReference type="Proteomes" id="UP000000263"/>
    </source>
</evidence>
<feature type="domain" description="PAS fold-4" evidence="1">
    <location>
        <begin position="313"/>
        <end position="403"/>
    </location>
</feature>
<evidence type="ECO:0000313" key="2">
    <source>
        <dbReference type="EMBL" id="ABU58443.1"/>
    </source>
</evidence>
<name>A7NLP7_ROSCS</name>
<dbReference type="Pfam" id="PF08448">
    <property type="entry name" value="PAS_4"/>
    <property type="match status" value="1"/>
</dbReference>
<dbReference type="Gene3D" id="3.30.450.40">
    <property type="match status" value="1"/>
</dbReference>
<proteinExistence type="predicted"/>
<dbReference type="HOGENOM" id="CLU_055630_0_0_0"/>
<dbReference type="AlphaFoldDB" id="A7NLP7"/>
<dbReference type="KEGG" id="rca:Rcas_2360"/>
<reference evidence="2 3" key="1">
    <citation type="submission" date="2007-08" db="EMBL/GenBank/DDBJ databases">
        <title>Complete sequence of Roseiflexus castenholzii DSM 13941.</title>
        <authorList>
            <consortium name="US DOE Joint Genome Institute"/>
            <person name="Copeland A."/>
            <person name="Lucas S."/>
            <person name="Lapidus A."/>
            <person name="Barry K."/>
            <person name="Glavina del Rio T."/>
            <person name="Dalin E."/>
            <person name="Tice H."/>
            <person name="Pitluck S."/>
            <person name="Thompson L.S."/>
            <person name="Brettin T."/>
            <person name="Bruce D."/>
            <person name="Detter J.C."/>
            <person name="Han C."/>
            <person name="Tapia R."/>
            <person name="Schmutz J."/>
            <person name="Larimer F."/>
            <person name="Land M."/>
            <person name="Hauser L."/>
            <person name="Kyrpides N."/>
            <person name="Mikhailova N."/>
            <person name="Bryant D.A."/>
            <person name="Hanada S."/>
            <person name="Tsukatani Y."/>
            <person name="Richardson P."/>
        </authorList>
    </citation>
    <scope>NUCLEOTIDE SEQUENCE [LARGE SCALE GENOMIC DNA]</scope>
    <source>
        <strain evidence="3">DSM 13941 / HLO8</strain>
    </source>
</reference>
<dbReference type="Proteomes" id="UP000000263">
    <property type="component" value="Chromosome"/>
</dbReference>
<dbReference type="InterPro" id="IPR000014">
    <property type="entry name" value="PAS"/>
</dbReference>
<dbReference type="InterPro" id="IPR029016">
    <property type="entry name" value="GAF-like_dom_sf"/>
</dbReference>
<accession>A7NLP7</accession>
<dbReference type="eggNOG" id="COG2203">
    <property type="taxonomic scope" value="Bacteria"/>
</dbReference>
<evidence type="ECO:0000259" key="1">
    <source>
        <dbReference type="Pfam" id="PF08448"/>
    </source>
</evidence>
<dbReference type="InterPro" id="IPR013656">
    <property type="entry name" value="PAS_4"/>
</dbReference>
<protein>
    <submittedName>
        <fullName evidence="2">PAS fold-4 domain protein</fullName>
    </submittedName>
</protein>
<dbReference type="CDD" id="cd00130">
    <property type="entry name" value="PAS"/>
    <property type="match status" value="1"/>
</dbReference>
<keyword evidence="3" id="KW-1185">Reference proteome</keyword>
<dbReference type="SUPFAM" id="SSF55785">
    <property type="entry name" value="PYP-like sensor domain (PAS domain)"/>
    <property type="match status" value="1"/>
</dbReference>
<sequence length="411" mass="45193">MRLRVNARAWRTKPRRSGAGAGGAKAFGYFAYEHFVYSARRFTIGQEWIHRCNHRSHAATPPSQPWYNATMRPWTPLRARRLEMDIADLSQLSSADALELVSRLHQTNEQLQGSAVTLSRLSVALQESLGPTPAGAIGALQAIGQFLTVQHSYEELATLVHQQSVEVFGMDGGSLFLLDESDVLTPIAPSDAALPNPSALEHIAELARRALDAKAMISAPGASGAYPACIVLPLSRMGQDVGVAALYRTAPEEPALSADMWANLTIYAGALGAICAGMRQAEALRRNARLLESLLAERARQVQNSRDILRVVFDHLPEGVLLLDHDDVVLAVNRFFADRIAGVHPRELVGRSYADLRQRLHLRGMQRVAQDDEGRAEVTLPDAGGRLHTFEVERTAMQTDDGATLEFWRER</sequence>
<gene>
    <name evidence="2" type="ordered locus">Rcas_2360</name>
</gene>
<dbReference type="Gene3D" id="3.30.450.20">
    <property type="entry name" value="PAS domain"/>
    <property type="match status" value="1"/>
</dbReference>
<dbReference type="STRING" id="383372.Rcas_2360"/>